<dbReference type="PANTHER" id="PTHR43213">
    <property type="entry name" value="BIFUNCTIONAL DTTP/UTP PYROPHOSPHATASE/METHYLTRANSFERASE PROTEIN-RELATED"/>
    <property type="match status" value="1"/>
</dbReference>
<evidence type="ECO:0000256" key="4">
    <source>
        <dbReference type="ARBA" id="ARBA00023080"/>
    </source>
</evidence>
<protein>
    <recommendedName>
        <fullName evidence="8 9">7-methyl-GTP pyrophosphatase</fullName>
        <shortName evidence="9">m(7)GTP pyrophosphatase</shortName>
        <ecNumber evidence="9">3.6.1.-</ecNumber>
    </recommendedName>
</protein>
<dbReference type="FunFam" id="3.90.950.10:FF:000005">
    <property type="entry name" value="7-methyl-GTP pyrophosphatase"/>
    <property type="match status" value="1"/>
</dbReference>
<dbReference type="Proteomes" id="UP000262004">
    <property type="component" value="Chromosome"/>
</dbReference>
<feature type="site" description="Important for substrate specificity" evidence="9">
    <location>
        <position position="17"/>
    </location>
</feature>
<sequence length="199" mass="21709">MNRPDSALLVLASTSPYRRALLARLNLDFVTANPETDETPQPNESPRDLALRLAKAKARAAARQFAQPALIIGSDQVAALGNERFGKPGTPERAIAQLKRMRGETVYFYTAVAVFDTVTQQSRVTEVPTAVTFRADLSDDAIERYVRTEQPLDCAGAAKIEALGIALVEKVVSDDPTALIGLPLIATVRLLRHFGWQIP</sequence>
<gene>
    <name evidence="10" type="ORF">HPTL_0342</name>
</gene>
<comment type="subcellular location">
    <subcellularLocation>
        <location evidence="1 9">Cytoplasm</location>
    </subcellularLocation>
</comment>
<evidence type="ECO:0000256" key="9">
    <source>
        <dbReference type="HAMAP-Rule" id="MF_00528"/>
    </source>
</evidence>
<dbReference type="KEGG" id="htl:HPTL_0342"/>
<dbReference type="PIRSF" id="PIRSF006305">
    <property type="entry name" value="Maf"/>
    <property type="match status" value="1"/>
</dbReference>
<dbReference type="InterPro" id="IPR003697">
    <property type="entry name" value="Maf-like"/>
</dbReference>
<keyword evidence="11" id="KW-1185">Reference proteome</keyword>
<evidence type="ECO:0000256" key="1">
    <source>
        <dbReference type="ARBA" id="ARBA00004496"/>
    </source>
</evidence>
<dbReference type="SUPFAM" id="SSF52972">
    <property type="entry name" value="ITPase-like"/>
    <property type="match status" value="1"/>
</dbReference>
<reference evidence="10 11" key="1">
    <citation type="submission" date="2018-04" db="EMBL/GenBank/DDBJ databases">
        <title>Complete genome sequence of Hydrogenophilus thermoluteolus TH-1.</title>
        <authorList>
            <person name="Arai H."/>
        </authorList>
    </citation>
    <scope>NUCLEOTIDE SEQUENCE [LARGE SCALE GENOMIC DNA]</scope>
    <source>
        <strain evidence="10 11">TH-1</strain>
    </source>
</reference>
<dbReference type="GO" id="GO:0009117">
    <property type="term" value="P:nucleotide metabolic process"/>
    <property type="evidence" value="ECO:0007669"/>
    <property type="project" value="UniProtKB-KW"/>
</dbReference>
<keyword evidence="2 9" id="KW-0963">Cytoplasm</keyword>
<organism evidence="10 11">
    <name type="scientific">Hydrogenophilus thermoluteolus</name>
    <name type="common">Pseudomonas hydrogenothermophila</name>
    <dbReference type="NCBI Taxonomy" id="297"/>
    <lineage>
        <taxon>Bacteria</taxon>
        <taxon>Pseudomonadati</taxon>
        <taxon>Pseudomonadota</taxon>
        <taxon>Hydrogenophilia</taxon>
        <taxon>Hydrogenophilales</taxon>
        <taxon>Hydrogenophilaceae</taxon>
        <taxon>Hydrogenophilus</taxon>
    </lineage>
</organism>
<evidence type="ECO:0000313" key="11">
    <source>
        <dbReference type="Proteomes" id="UP000262004"/>
    </source>
</evidence>
<comment type="similarity">
    <text evidence="7 9">Belongs to the Maf family. YceF subfamily.</text>
</comment>
<evidence type="ECO:0000313" key="10">
    <source>
        <dbReference type="EMBL" id="BBD76610.1"/>
    </source>
</evidence>
<dbReference type="EC" id="3.6.1.-" evidence="9"/>
<dbReference type="CDD" id="cd00555">
    <property type="entry name" value="Maf"/>
    <property type="match status" value="1"/>
</dbReference>
<keyword evidence="4 9" id="KW-0546">Nucleotide metabolism</keyword>
<evidence type="ECO:0000256" key="7">
    <source>
        <dbReference type="ARBA" id="ARBA00060749"/>
    </source>
</evidence>
<evidence type="ECO:0000256" key="3">
    <source>
        <dbReference type="ARBA" id="ARBA00022801"/>
    </source>
</evidence>
<evidence type="ECO:0000256" key="8">
    <source>
        <dbReference type="ARBA" id="ARBA00068163"/>
    </source>
</evidence>
<dbReference type="GO" id="GO:0047429">
    <property type="term" value="F:nucleoside triphosphate diphosphatase activity"/>
    <property type="evidence" value="ECO:0007669"/>
    <property type="project" value="InterPro"/>
</dbReference>
<proteinExistence type="inferred from homology"/>
<evidence type="ECO:0000256" key="2">
    <source>
        <dbReference type="ARBA" id="ARBA00022490"/>
    </source>
</evidence>
<keyword evidence="3 9" id="KW-0378">Hydrolase</keyword>
<dbReference type="InterPro" id="IPR029001">
    <property type="entry name" value="ITPase-like_fam"/>
</dbReference>
<dbReference type="HAMAP" id="MF_00528">
    <property type="entry name" value="Maf"/>
    <property type="match status" value="1"/>
</dbReference>
<feature type="active site" description="Proton acceptor" evidence="9">
    <location>
        <position position="75"/>
    </location>
</feature>
<dbReference type="OrthoDB" id="5292203at2"/>
<dbReference type="PANTHER" id="PTHR43213:SF10">
    <property type="entry name" value="7-METHYL-GTP PYROPHOSPHATASE"/>
    <property type="match status" value="1"/>
</dbReference>
<feature type="site" description="Important for substrate specificity" evidence="9">
    <location>
        <position position="76"/>
    </location>
</feature>
<dbReference type="Gene3D" id="3.90.950.10">
    <property type="match status" value="1"/>
</dbReference>
<comment type="caution">
    <text evidence="9">Lacks conserved residue(s) required for the propagation of feature annotation.</text>
</comment>
<dbReference type="EMBL" id="AP018558">
    <property type="protein sequence ID" value="BBD76610.1"/>
    <property type="molecule type" value="Genomic_DNA"/>
</dbReference>
<dbReference type="AlphaFoldDB" id="A0A2Z6DVZ8"/>
<comment type="catalytic activity">
    <reaction evidence="5 9">
        <text>N(7)-methyl-GTP + H2O = N(7)-methyl-GMP + diphosphate + H(+)</text>
        <dbReference type="Rhea" id="RHEA:58744"/>
        <dbReference type="ChEBI" id="CHEBI:15377"/>
        <dbReference type="ChEBI" id="CHEBI:15378"/>
        <dbReference type="ChEBI" id="CHEBI:33019"/>
        <dbReference type="ChEBI" id="CHEBI:58285"/>
        <dbReference type="ChEBI" id="CHEBI:87133"/>
    </reaction>
</comment>
<name>A0A2Z6DVZ8_HYDTE</name>
<dbReference type="NCBIfam" id="TIGR00172">
    <property type="entry name" value="maf"/>
    <property type="match status" value="1"/>
</dbReference>
<feature type="site" description="Important for substrate specificity" evidence="9">
    <location>
        <position position="161"/>
    </location>
</feature>
<comment type="function">
    <text evidence="6 9">Nucleoside triphosphate pyrophosphatase that hydrolyzes 7-methyl-GTP (m(7)GTP). May have a dual role in cell division arrest and in preventing the incorporation of modified nucleotides into cellular nucleic acids.</text>
</comment>
<evidence type="ECO:0000256" key="6">
    <source>
        <dbReference type="ARBA" id="ARBA00053369"/>
    </source>
</evidence>
<dbReference type="Pfam" id="PF02545">
    <property type="entry name" value="Maf"/>
    <property type="match status" value="1"/>
</dbReference>
<comment type="cofactor">
    <cofactor evidence="9">
        <name>a divalent metal cation</name>
        <dbReference type="ChEBI" id="CHEBI:60240"/>
    </cofactor>
</comment>
<evidence type="ECO:0000256" key="5">
    <source>
        <dbReference type="ARBA" id="ARBA00050213"/>
    </source>
</evidence>
<dbReference type="GO" id="GO:0005737">
    <property type="term" value="C:cytoplasm"/>
    <property type="evidence" value="ECO:0007669"/>
    <property type="project" value="UniProtKB-SubCell"/>
</dbReference>
<dbReference type="RefSeq" id="WP_119334433.1">
    <property type="nucleotide sequence ID" value="NZ_AP018558.1"/>
</dbReference>
<accession>A0A2Z6DVZ8</accession>